<evidence type="ECO:0000256" key="2">
    <source>
        <dbReference type="ARBA" id="ARBA00023277"/>
    </source>
</evidence>
<evidence type="ECO:0000256" key="1">
    <source>
        <dbReference type="ARBA" id="ARBA00023235"/>
    </source>
</evidence>
<dbReference type="GO" id="GO:0016853">
    <property type="term" value="F:isomerase activity"/>
    <property type="evidence" value="ECO:0007669"/>
    <property type="project" value="UniProtKB-KW"/>
</dbReference>
<dbReference type="PANTHER" id="PTHR36120:SF2">
    <property type="entry name" value="FUCOSE ISOMERASE"/>
    <property type="match status" value="1"/>
</dbReference>
<dbReference type="Proteomes" id="UP001341135">
    <property type="component" value="Chromosome"/>
</dbReference>
<proteinExistence type="predicted"/>
<keyword evidence="2" id="KW-0119">Carbohydrate metabolism</keyword>
<reference evidence="3 4" key="1">
    <citation type="submission" date="2023-09" db="EMBL/GenBank/DDBJ databases">
        <title>Pyrofollis japonicus gen. nov. sp. nov., a novel member of the family Pyrodictiaceae isolated from the Iheya North hydrothermal field.</title>
        <authorList>
            <person name="Miyazaki U."/>
            <person name="Sanari M."/>
            <person name="Tame A."/>
            <person name="Kitajima M."/>
            <person name="Okamoto A."/>
            <person name="Sawayama S."/>
            <person name="Miyazaki J."/>
            <person name="Takai K."/>
            <person name="Nakagawa S."/>
        </authorList>
    </citation>
    <scope>NUCLEOTIDE SEQUENCE [LARGE SCALE GENOMIC DNA]</scope>
    <source>
        <strain evidence="3 4">AV2</strain>
    </source>
</reference>
<dbReference type="SUPFAM" id="SSF53743">
    <property type="entry name" value="FucI/AraA N-terminal and middle domains"/>
    <property type="match status" value="1"/>
</dbReference>
<gene>
    <name evidence="3" type="ORF">PABY_11320</name>
</gene>
<accession>A0ABM8IVI9</accession>
<name>A0ABM8IVI9_9CREN</name>
<organism evidence="3 4">
    <name type="scientific">Pyrodictium abyssi</name>
    <dbReference type="NCBI Taxonomy" id="54256"/>
    <lineage>
        <taxon>Archaea</taxon>
        <taxon>Thermoproteota</taxon>
        <taxon>Thermoprotei</taxon>
        <taxon>Desulfurococcales</taxon>
        <taxon>Pyrodictiaceae</taxon>
        <taxon>Pyrodictium</taxon>
    </lineage>
</organism>
<keyword evidence="1 3" id="KW-0413">Isomerase</keyword>
<dbReference type="InterPro" id="IPR009015">
    <property type="entry name" value="Fucose_isomerase_N/cen_sf"/>
</dbReference>
<keyword evidence="4" id="KW-1185">Reference proteome</keyword>
<dbReference type="PANTHER" id="PTHR36120">
    <property type="entry name" value="FUCOSE ISOMERASE"/>
    <property type="match status" value="1"/>
</dbReference>
<sequence>MGRRLLAGAPCLLYAASPLHSRSFLERLRSSIAAMSGGAGLREAGVATSPEEAAHRLQGCPSAAIVVSTGGTEHIVLAALEALRGPALLVAHPYANSLPALMEVYPLARRMGASAVFLPSLDPGDRRARRRLEQGLAGLRAATRLRGARLGLIGRPSPWLVYSRVEPGRLREKLGVELVEVPLEELYSEYELVEAPQGLLEEVLRGASRVEVQRTEVSRALRLYAALRTLVERHRLDAFTIECFSIIGRLRVTACLALSLFNDSGLVAGCEGDVPATVAMMLASWASGRPGFMANPSIVDGDRVMIAHCTAARGLGTGYKLRTHFESGMSVGLAVTIPKGQVVTLVRLDPELTRLRVARGTVEEGEPRSELHCRTQVWVRLEGGDAEKLLRDSMGNHYILVPGDWVDALTAAAEMLGLSVDRV</sequence>
<dbReference type="EMBL" id="AP028907">
    <property type="protein sequence ID" value="BES81565.1"/>
    <property type="molecule type" value="Genomic_DNA"/>
</dbReference>
<protein>
    <submittedName>
        <fullName evidence="3">Fucose isomerase</fullName>
    </submittedName>
</protein>
<evidence type="ECO:0000313" key="3">
    <source>
        <dbReference type="EMBL" id="BES81565.1"/>
    </source>
</evidence>
<evidence type="ECO:0000313" key="4">
    <source>
        <dbReference type="Proteomes" id="UP001341135"/>
    </source>
</evidence>